<accession>A0A916X8K2</accession>
<evidence type="ECO:0000256" key="10">
    <source>
        <dbReference type="SAM" id="SignalP"/>
    </source>
</evidence>
<feature type="domain" description="TonB-dependent receptor plug" evidence="12">
    <location>
        <begin position="124"/>
        <end position="228"/>
    </location>
</feature>
<evidence type="ECO:0000256" key="5">
    <source>
        <dbReference type="ARBA" id="ARBA00023077"/>
    </source>
</evidence>
<proteinExistence type="inferred from homology"/>
<gene>
    <name evidence="13" type="primary">phuR</name>
    <name evidence="13" type="ORF">GCM10011387_05130</name>
</gene>
<reference evidence="13" key="2">
    <citation type="submission" date="2020-09" db="EMBL/GenBank/DDBJ databases">
        <authorList>
            <person name="Sun Q."/>
            <person name="Zhou Y."/>
        </authorList>
    </citation>
    <scope>NUCLEOTIDE SEQUENCE</scope>
    <source>
        <strain evidence="13">CGMCC 1.15343</strain>
    </source>
</reference>
<dbReference type="InterPro" id="IPR000531">
    <property type="entry name" value="Beta-barrel_TonB"/>
</dbReference>
<dbReference type="Gene3D" id="2.170.130.10">
    <property type="entry name" value="TonB-dependent receptor, plug domain"/>
    <property type="match status" value="1"/>
</dbReference>
<dbReference type="GO" id="GO:0009279">
    <property type="term" value="C:cell outer membrane"/>
    <property type="evidence" value="ECO:0007669"/>
    <property type="project" value="UniProtKB-SubCell"/>
</dbReference>
<keyword evidence="2 8" id="KW-0813">Transport</keyword>
<evidence type="ECO:0000259" key="12">
    <source>
        <dbReference type="Pfam" id="PF07715"/>
    </source>
</evidence>
<dbReference type="SUPFAM" id="SSF49464">
    <property type="entry name" value="Carboxypeptidase regulatory domain-like"/>
    <property type="match status" value="1"/>
</dbReference>
<dbReference type="PANTHER" id="PTHR30069">
    <property type="entry name" value="TONB-DEPENDENT OUTER MEMBRANE RECEPTOR"/>
    <property type="match status" value="1"/>
</dbReference>
<evidence type="ECO:0000256" key="2">
    <source>
        <dbReference type="ARBA" id="ARBA00022448"/>
    </source>
</evidence>
<dbReference type="PROSITE" id="PS52016">
    <property type="entry name" value="TONB_DEPENDENT_REC_3"/>
    <property type="match status" value="1"/>
</dbReference>
<dbReference type="AlphaFoldDB" id="A0A916X8K2"/>
<name>A0A916X8K2_9SPHI</name>
<dbReference type="InterPro" id="IPR012910">
    <property type="entry name" value="Plug_dom"/>
</dbReference>
<comment type="similarity">
    <text evidence="8 9">Belongs to the TonB-dependent receptor family.</text>
</comment>
<keyword evidence="6 8" id="KW-0472">Membrane</keyword>
<reference evidence="13" key="1">
    <citation type="journal article" date="2014" name="Int. J. Syst. Evol. Microbiol.">
        <title>Complete genome sequence of Corynebacterium casei LMG S-19264T (=DSM 44701T), isolated from a smear-ripened cheese.</title>
        <authorList>
            <consortium name="US DOE Joint Genome Institute (JGI-PGF)"/>
            <person name="Walter F."/>
            <person name="Albersmeier A."/>
            <person name="Kalinowski J."/>
            <person name="Ruckert C."/>
        </authorList>
    </citation>
    <scope>NUCLEOTIDE SEQUENCE</scope>
    <source>
        <strain evidence="13">CGMCC 1.15343</strain>
    </source>
</reference>
<sequence length="776" mass="85540">MIKRIQLYIVVLLLSLSATTLFAAETINFTGRVLDAHSQTGLPGASISIPDLRVSVITDANGEFNISSAPSRGSFLIQVRYIGYKTLTRTVDFSKSATLVFELEESVIEGKEIVITGSAFSSDNRQNSTSIATVTKEDLLYNPSTNIIDALSKVPGVSQITTGPAISKPVIRGLSANRVVTLSNGVKQQGQQWGDEHGIEIDQYSAERIEILRGPASLMYGSDALGGVINILDALPAPDGTIRGEFLSNYATNNGLSGTSLMLQGNNKGLVYRARGSYRNAYSYKTATEYVPNSGFNETSFEGQIGLNKNWGYAHLDASSFRNNIGFYEPGRNDAGLLVNENGLVPTDAQNRDRTIAFPKQDVRHYKLALNSNILFNSGSLRSTIGYQQNQRRELESAGEGAALYLNNYAYSYDFKYTLKETNGWASVFGISGEFIHSLNTSAEEQLIPDFDSQAYGGFAFLKKTWEKNTFNIGARLDYRKLNSYAFEGEEVSFARINNEFTNLSAALGYTHEFNEALSLKANAGTAFRGPNIAELSSNGVHEGAFRFEVGNPNLKQERSNQFDASFEYGDEYFSASVGGFLNSINNYIYYNSNGEFIDVDGTAYPVFNFVQNDALLRGIEASLTLHPVSFIHFENAFAFTRATNRSTKQSLPFIPAATLRNEFRYEPKVPGTSHSYISIGLDNFFKQSKVDAFETTTSGYTLLNAAVGTTLRIGKKQDLTIYVAGRNLLNKAYYDHLSRFKPGRLSEEDPTFGIYNAGRNITFGFRLPFNVTTGK</sequence>
<dbReference type="Pfam" id="PF13715">
    <property type="entry name" value="CarbopepD_reg_2"/>
    <property type="match status" value="1"/>
</dbReference>
<keyword evidence="4 8" id="KW-0812">Transmembrane</keyword>
<dbReference type="CDD" id="cd01347">
    <property type="entry name" value="ligand_gated_channel"/>
    <property type="match status" value="1"/>
</dbReference>
<dbReference type="RefSeq" id="WP_229663489.1">
    <property type="nucleotide sequence ID" value="NZ_BMIL01000002.1"/>
</dbReference>
<dbReference type="GO" id="GO:0044718">
    <property type="term" value="P:siderophore transmembrane transport"/>
    <property type="evidence" value="ECO:0007669"/>
    <property type="project" value="TreeGrafter"/>
</dbReference>
<evidence type="ECO:0000256" key="1">
    <source>
        <dbReference type="ARBA" id="ARBA00004571"/>
    </source>
</evidence>
<dbReference type="InterPro" id="IPR039426">
    <property type="entry name" value="TonB-dep_rcpt-like"/>
</dbReference>
<dbReference type="Proteomes" id="UP000651668">
    <property type="component" value="Unassembled WGS sequence"/>
</dbReference>
<dbReference type="GO" id="GO:0015344">
    <property type="term" value="F:siderophore uptake transmembrane transporter activity"/>
    <property type="evidence" value="ECO:0007669"/>
    <property type="project" value="TreeGrafter"/>
</dbReference>
<keyword evidence="10" id="KW-0732">Signal</keyword>
<dbReference type="InterPro" id="IPR036942">
    <property type="entry name" value="Beta-barrel_TonB_sf"/>
</dbReference>
<keyword evidence="14" id="KW-1185">Reference proteome</keyword>
<organism evidence="13 14">
    <name type="scientific">Pedobacter quisquiliarum</name>
    <dbReference type="NCBI Taxonomy" id="1834438"/>
    <lineage>
        <taxon>Bacteria</taxon>
        <taxon>Pseudomonadati</taxon>
        <taxon>Bacteroidota</taxon>
        <taxon>Sphingobacteriia</taxon>
        <taxon>Sphingobacteriales</taxon>
        <taxon>Sphingobacteriaceae</taxon>
        <taxon>Pedobacter</taxon>
    </lineage>
</organism>
<evidence type="ECO:0000313" key="13">
    <source>
        <dbReference type="EMBL" id="GGC54578.1"/>
    </source>
</evidence>
<comment type="subcellular location">
    <subcellularLocation>
        <location evidence="1 8">Cell outer membrane</location>
        <topology evidence="1 8">Multi-pass membrane protein</topology>
    </subcellularLocation>
</comment>
<dbReference type="EMBL" id="BMIL01000002">
    <property type="protein sequence ID" value="GGC54578.1"/>
    <property type="molecule type" value="Genomic_DNA"/>
</dbReference>
<dbReference type="PANTHER" id="PTHR30069:SF40">
    <property type="entry name" value="TONB-DEPENDENT RECEPTOR NMB0964-RELATED"/>
    <property type="match status" value="1"/>
</dbReference>
<dbReference type="Gene3D" id="2.40.170.20">
    <property type="entry name" value="TonB-dependent receptor, beta-barrel domain"/>
    <property type="match status" value="1"/>
</dbReference>
<evidence type="ECO:0000256" key="7">
    <source>
        <dbReference type="ARBA" id="ARBA00023237"/>
    </source>
</evidence>
<protein>
    <submittedName>
        <fullName evidence="13">TonB-dependent receptor</fullName>
    </submittedName>
</protein>
<feature type="chain" id="PRO_5036955222" evidence="10">
    <location>
        <begin position="24"/>
        <end position="776"/>
    </location>
</feature>
<keyword evidence="13" id="KW-0675">Receptor</keyword>
<evidence type="ECO:0000256" key="3">
    <source>
        <dbReference type="ARBA" id="ARBA00022452"/>
    </source>
</evidence>
<evidence type="ECO:0000256" key="4">
    <source>
        <dbReference type="ARBA" id="ARBA00022692"/>
    </source>
</evidence>
<keyword evidence="7 8" id="KW-0998">Cell outer membrane</keyword>
<dbReference type="InterPro" id="IPR037066">
    <property type="entry name" value="Plug_dom_sf"/>
</dbReference>
<evidence type="ECO:0000259" key="11">
    <source>
        <dbReference type="Pfam" id="PF00593"/>
    </source>
</evidence>
<evidence type="ECO:0000313" key="14">
    <source>
        <dbReference type="Proteomes" id="UP000651668"/>
    </source>
</evidence>
<evidence type="ECO:0000256" key="8">
    <source>
        <dbReference type="PROSITE-ProRule" id="PRU01360"/>
    </source>
</evidence>
<dbReference type="Pfam" id="PF00593">
    <property type="entry name" value="TonB_dep_Rec_b-barrel"/>
    <property type="match status" value="1"/>
</dbReference>
<feature type="domain" description="TonB-dependent receptor-like beta-barrel" evidence="11">
    <location>
        <begin position="306"/>
        <end position="729"/>
    </location>
</feature>
<dbReference type="Pfam" id="PF07715">
    <property type="entry name" value="Plug"/>
    <property type="match status" value="1"/>
</dbReference>
<evidence type="ECO:0000256" key="9">
    <source>
        <dbReference type="RuleBase" id="RU003357"/>
    </source>
</evidence>
<dbReference type="SUPFAM" id="SSF56935">
    <property type="entry name" value="Porins"/>
    <property type="match status" value="1"/>
</dbReference>
<keyword evidence="5 9" id="KW-0798">TonB box</keyword>
<comment type="caution">
    <text evidence="13">The sequence shown here is derived from an EMBL/GenBank/DDBJ whole genome shotgun (WGS) entry which is preliminary data.</text>
</comment>
<feature type="signal peptide" evidence="10">
    <location>
        <begin position="1"/>
        <end position="23"/>
    </location>
</feature>
<evidence type="ECO:0000256" key="6">
    <source>
        <dbReference type="ARBA" id="ARBA00023136"/>
    </source>
</evidence>
<keyword evidence="3 8" id="KW-1134">Transmembrane beta strand</keyword>
<dbReference type="Gene3D" id="2.60.40.1120">
    <property type="entry name" value="Carboxypeptidase-like, regulatory domain"/>
    <property type="match status" value="1"/>
</dbReference>
<dbReference type="InterPro" id="IPR008969">
    <property type="entry name" value="CarboxyPept-like_regulatory"/>
</dbReference>